<feature type="active site" evidence="8">
    <location>
        <position position="205"/>
    </location>
</feature>
<dbReference type="Gene3D" id="1.10.1040.10">
    <property type="entry name" value="N-(1-d-carboxylethyl)-l-norvaline Dehydrogenase, domain 2"/>
    <property type="match status" value="1"/>
</dbReference>
<organism evidence="11 12">
    <name type="scientific">Lachnellula cervina</name>
    <dbReference type="NCBI Taxonomy" id="1316786"/>
    <lineage>
        <taxon>Eukaryota</taxon>
        <taxon>Fungi</taxon>
        <taxon>Dikarya</taxon>
        <taxon>Ascomycota</taxon>
        <taxon>Pezizomycotina</taxon>
        <taxon>Leotiomycetes</taxon>
        <taxon>Helotiales</taxon>
        <taxon>Lachnaceae</taxon>
        <taxon>Lachnellula</taxon>
    </lineage>
</organism>
<evidence type="ECO:0000256" key="4">
    <source>
        <dbReference type="ARBA" id="ARBA00022456"/>
    </source>
</evidence>
<keyword evidence="5" id="KW-0560">Oxidoreductase</keyword>
<evidence type="ECO:0000256" key="8">
    <source>
        <dbReference type="PIRSR" id="PIRSR000103-1"/>
    </source>
</evidence>
<dbReference type="PANTHER" id="PTHR22981:SF81">
    <property type="entry name" value="DEHYDROGENASE, PUTATIVE-RELATED"/>
    <property type="match status" value="1"/>
</dbReference>
<dbReference type="Gene3D" id="3.40.50.720">
    <property type="entry name" value="NAD(P)-binding Rossmann-like Domain"/>
    <property type="match status" value="1"/>
</dbReference>
<dbReference type="GO" id="GO:0008442">
    <property type="term" value="F:3-hydroxyisobutyrate dehydrogenase activity"/>
    <property type="evidence" value="ECO:0007669"/>
    <property type="project" value="UniProtKB-EC"/>
</dbReference>
<feature type="domain" description="6-phosphogluconate dehydrogenase NADP-binding" evidence="9">
    <location>
        <begin position="7"/>
        <end position="195"/>
    </location>
</feature>
<evidence type="ECO:0000256" key="3">
    <source>
        <dbReference type="ARBA" id="ARBA00012991"/>
    </source>
</evidence>
<dbReference type="SUPFAM" id="SSF51735">
    <property type="entry name" value="NAD(P)-binding Rossmann-fold domains"/>
    <property type="match status" value="1"/>
</dbReference>
<dbReference type="GO" id="GO:0051287">
    <property type="term" value="F:NAD binding"/>
    <property type="evidence" value="ECO:0007669"/>
    <property type="project" value="InterPro"/>
</dbReference>
<dbReference type="PIRSF" id="PIRSF000103">
    <property type="entry name" value="HIBADH"/>
    <property type="match status" value="1"/>
</dbReference>
<accession>A0A7D8UPD6</accession>
<proteinExistence type="inferred from homology"/>
<reference evidence="11 12" key="1">
    <citation type="submission" date="2018-05" db="EMBL/GenBank/DDBJ databases">
        <title>Whole genome sequencing for identification of molecular markers to develop diagnostic detection tools for the regulated plant pathogen Lachnellula willkommii.</title>
        <authorList>
            <person name="Giroux E."/>
            <person name="Bilodeau G."/>
        </authorList>
    </citation>
    <scope>NUCLEOTIDE SEQUENCE [LARGE SCALE GENOMIC DNA]</scope>
    <source>
        <strain evidence="11 12">CBS 625.97</strain>
    </source>
</reference>
<dbReference type="GO" id="GO:0005739">
    <property type="term" value="C:mitochondrion"/>
    <property type="evidence" value="ECO:0007669"/>
    <property type="project" value="TreeGrafter"/>
</dbReference>
<sequence length="339" mass="36374">MSPPKSVGFIGLGIMGWVKMLNIKRALSKTDCNHRYPMCVSLFKKSADTQSLYIYDISTETLSKLQSETSRTRVHICSSSKEVAERSDVVFTMVPEGSHVRAVYLEPENGILSTNLASKILVDCSTIDTATSSLVREQIINNFPTATFYDAPVSGGSLGAAKASLTFMLGASKTDPNITLLNQLLGNMGKFIFPCGGSSLGLTAKLCNNYCSGLIAIATAEAMNIGIKSGIDPRVLATIFSTSTAQSTISDTWNPVPGVCPSAPSSNDYQGGFKVQLMKKDFGLAVDAAEHLGAKLVLSDAGLETYQAASEDPNCRDRDSRVVFRYLGGDENWAAKFEK</sequence>
<keyword evidence="6" id="KW-0520">NAD</keyword>
<comment type="similarity">
    <text evidence="2">Belongs to the HIBADH-related family. 3-hydroxyisobutyrate dehydrogenase subfamily.</text>
</comment>
<dbReference type="Pfam" id="PF14833">
    <property type="entry name" value="NAD_binding_11"/>
    <property type="match status" value="1"/>
</dbReference>
<dbReference type="InterPro" id="IPR008927">
    <property type="entry name" value="6-PGluconate_DH-like_C_sf"/>
</dbReference>
<dbReference type="FunFam" id="1.10.1040.10:FF:000006">
    <property type="entry name" value="3-hydroxyisobutyrate dehydrogenase"/>
    <property type="match status" value="1"/>
</dbReference>
<evidence type="ECO:0000259" key="10">
    <source>
        <dbReference type="Pfam" id="PF14833"/>
    </source>
</evidence>
<comment type="pathway">
    <text evidence="1">Amino-acid degradation; L-valine degradation.</text>
</comment>
<dbReference type="PANTHER" id="PTHR22981">
    <property type="entry name" value="3-HYDROXYISOBUTYRATE DEHYDROGENASE-RELATED"/>
    <property type="match status" value="1"/>
</dbReference>
<evidence type="ECO:0000256" key="2">
    <source>
        <dbReference type="ARBA" id="ARBA00006013"/>
    </source>
</evidence>
<dbReference type="EC" id="1.1.1.31" evidence="3"/>
<dbReference type="GO" id="GO:0006574">
    <property type="term" value="P:L-valine catabolic process"/>
    <property type="evidence" value="ECO:0007669"/>
    <property type="project" value="TreeGrafter"/>
</dbReference>
<dbReference type="AlphaFoldDB" id="A0A7D8UPD6"/>
<evidence type="ECO:0000256" key="6">
    <source>
        <dbReference type="ARBA" id="ARBA00023027"/>
    </source>
</evidence>
<dbReference type="SUPFAM" id="SSF48179">
    <property type="entry name" value="6-phosphogluconate dehydrogenase C-terminal domain-like"/>
    <property type="match status" value="1"/>
</dbReference>
<dbReference type="Pfam" id="PF03446">
    <property type="entry name" value="NAD_binding_2"/>
    <property type="match status" value="1"/>
</dbReference>
<gene>
    <name evidence="11" type="primary">hibA</name>
    <name evidence="11" type="ORF">LCER1_G003184</name>
</gene>
<evidence type="ECO:0000256" key="5">
    <source>
        <dbReference type="ARBA" id="ARBA00023002"/>
    </source>
</evidence>
<evidence type="ECO:0000313" key="12">
    <source>
        <dbReference type="Proteomes" id="UP000481288"/>
    </source>
</evidence>
<dbReference type="Proteomes" id="UP000481288">
    <property type="component" value="Unassembled WGS sequence"/>
</dbReference>
<keyword evidence="12" id="KW-1185">Reference proteome</keyword>
<comment type="catalytic activity">
    <reaction evidence="7">
        <text>3-hydroxy-2-methylpropanoate + NAD(+) = 2-methyl-3-oxopropanoate + NADH + H(+)</text>
        <dbReference type="Rhea" id="RHEA:17681"/>
        <dbReference type="ChEBI" id="CHEBI:11805"/>
        <dbReference type="ChEBI" id="CHEBI:15378"/>
        <dbReference type="ChEBI" id="CHEBI:57540"/>
        <dbReference type="ChEBI" id="CHEBI:57700"/>
        <dbReference type="ChEBI" id="CHEBI:57945"/>
        <dbReference type="EC" id="1.1.1.31"/>
    </reaction>
</comment>
<dbReference type="InterPro" id="IPR036291">
    <property type="entry name" value="NAD(P)-bd_dom_sf"/>
</dbReference>
<comment type="caution">
    <text evidence="11">The sequence shown here is derived from an EMBL/GenBank/DDBJ whole genome shotgun (WGS) entry which is preliminary data.</text>
</comment>
<evidence type="ECO:0000256" key="1">
    <source>
        <dbReference type="ARBA" id="ARBA00005109"/>
    </source>
</evidence>
<protein>
    <recommendedName>
        <fullName evidence="3">3-hydroxyisobutyrate dehydrogenase</fullName>
        <ecNumber evidence="3">1.1.1.31</ecNumber>
    </recommendedName>
</protein>
<dbReference type="InterPro" id="IPR006115">
    <property type="entry name" value="6PGDH_NADP-bd"/>
</dbReference>
<dbReference type="GO" id="GO:0050661">
    <property type="term" value="F:NADP binding"/>
    <property type="evidence" value="ECO:0007669"/>
    <property type="project" value="InterPro"/>
</dbReference>
<evidence type="ECO:0000259" key="9">
    <source>
        <dbReference type="Pfam" id="PF03446"/>
    </source>
</evidence>
<name>A0A7D8UPD6_9HELO</name>
<keyword evidence="4" id="KW-0101">Branched-chain amino acid catabolism</keyword>
<dbReference type="EMBL" id="QGMG01000369">
    <property type="protein sequence ID" value="TVY54153.1"/>
    <property type="molecule type" value="Genomic_DNA"/>
</dbReference>
<dbReference type="InterPro" id="IPR015815">
    <property type="entry name" value="HIBADH-related"/>
</dbReference>
<feature type="domain" description="3-hydroxyisobutyrate dehydrogenase-like NAD-binding" evidence="10">
    <location>
        <begin position="201"/>
        <end position="321"/>
    </location>
</feature>
<dbReference type="OrthoDB" id="21615at2759"/>
<evidence type="ECO:0000313" key="11">
    <source>
        <dbReference type="EMBL" id="TVY54153.1"/>
    </source>
</evidence>
<evidence type="ECO:0000256" key="7">
    <source>
        <dbReference type="ARBA" id="ARBA00049197"/>
    </source>
</evidence>
<dbReference type="InterPro" id="IPR029154">
    <property type="entry name" value="HIBADH-like_NADP-bd"/>
</dbReference>
<dbReference type="InterPro" id="IPR013328">
    <property type="entry name" value="6PGD_dom2"/>
</dbReference>